<dbReference type="Gene3D" id="3.40.50.300">
    <property type="entry name" value="P-loop containing nucleotide triphosphate hydrolases"/>
    <property type="match status" value="1"/>
</dbReference>
<dbReference type="SUPFAM" id="SSF52540">
    <property type="entry name" value="P-loop containing nucleoside triphosphate hydrolases"/>
    <property type="match status" value="1"/>
</dbReference>
<dbReference type="EMBL" id="LGRX02017078">
    <property type="protein sequence ID" value="KAK3261192.1"/>
    <property type="molecule type" value="Genomic_DNA"/>
</dbReference>
<name>A0AAE0FK60_9CHLO</name>
<dbReference type="PROSITE" id="PS51194">
    <property type="entry name" value="HELICASE_CTER"/>
    <property type="match status" value="1"/>
</dbReference>
<evidence type="ECO:0000313" key="3">
    <source>
        <dbReference type="EMBL" id="KAK3261192.1"/>
    </source>
</evidence>
<feature type="non-terminal residue" evidence="3">
    <location>
        <position position="1"/>
    </location>
</feature>
<dbReference type="GO" id="GO:0003723">
    <property type="term" value="F:RNA binding"/>
    <property type="evidence" value="ECO:0007669"/>
    <property type="project" value="TreeGrafter"/>
</dbReference>
<feature type="compositionally biased region" description="Basic and acidic residues" evidence="1">
    <location>
        <begin position="466"/>
        <end position="486"/>
    </location>
</feature>
<reference evidence="3 4" key="1">
    <citation type="journal article" date="2015" name="Genome Biol. Evol.">
        <title>Comparative Genomics of a Bacterivorous Green Alga Reveals Evolutionary Causalities and Consequences of Phago-Mixotrophic Mode of Nutrition.</title>
        <authorList>
            <person name="Burns J.A."/>
            <person name="Paasch A."/>
            <person name="Narechania A."/>
            <person name="Kim E."/>
        </authorList>
    </citation>
    <scope>NUCLEOTIDE SEQUENCE [LARGE SCALE GENOMIC DNA]</scope>
    <source>
        <strain evidence="3 4">PLY_AMNH</strain>
    </source>
</reference>
<dbReference type="InterPro" id="IPR001650">
    <property type="entry name" value="Helicase_C-like"/>
</dbReference>
<feature type="compositionally biased region" description="Basic and acidic residues" evidence="1">
    <location>
        <begin position="506"/>
        <end position="518"/>
    </location>
</feature>
<dbReference type="PANTHER" id="PTHR18934:SF145">
    <property type="entry name" value="ATP-DEPENDENT RNA HELICASE DHX57-RELATED"/>
    <property type="match status" value="1"/>
</dbReference>
<feature type="domain" description="Helicase C-terminal" evidence="2">
    <location>
        <begin position="1"/>
        <end position="137"/>
    </location>
</feature>
<dbReference type="Pfam" id="PF21010">
    <property type="entry name" value="HA2_C"/>
    <property type="match status" value="1"/>
</dbReference>
<feature type="region of interest" description="Disordered" evidence="1">
    <location>
        <begin position="377"/>
        <end position="439"/>
    </location>
</feature>
<dbReference type="InterPro" id="IPR007502">
    <property type="entry name" value="Helicase-assoc_dom"/>
</dbReference>
<dbReference type="GO" id="GO:0004386">
    <property type="term" value="F:helicase activity"/>
    <property type="evidence" value="ECO:0007669"/>
    <property type="project" value="TreeGrafter"/>
</dbReference>
<dbReference type="Proteomes" id="UP001190700">
    <property type="component" value="Unassembled WGS sequence"/>
</dbReference>
<accession>A0AAE0FK60</accession>
<dbReference type="PANTHER" id="PTHR18934">
    <property type="entry name" value="ATP-DEPENDENT RNA HELICASE"/>
    <property type="match status" value="1"/>
</dbReference>
<feature type="region of interest" description="Disordered" evidence="1">
    <location>
        <begin position="466"/>
        <end position="556"/>
    </location>
</feature>
<dbReference type="SMART" id="SM00847">
    <property type="entry name" value="HA2"/>
    <property type="match status" value="1"/>
</dbReference>
<evidence type="ECO:0000313" key="4">
    <source>
        <dbReference type="Proteomes" id="UP001190700"/>
    </source>
</evidence>
<dbReference type="CDD" id="cd18791">
    <property type="entry name" value="SF2_C_RHA"/>
    <property type="match status" value="1"/>
</dbReference>
<dbReference type="InterPro" id="IPR027417">
    <property type="entry name" value="P-loop_NTPase"/>
</dbReference>
<organism evidence="3 4">
    <name type="scientific">Cymbomonas tetramitiformis</name>
    <dbReference type="NCBI Taxonomy" id="36881"/>
    <lineage>
        <taxon>Eukaryota</taxon>
        <taxon>Viridiplantae</taxon>
        <taxon>Chlorophyta</taxon>
        <taxon>Pyramimonadophyceae</taxon>
        <taxon>Pyramimonadales</taxon>
        <taxon>Pyramimonadaceae</taxon>
        <taxon>Cymbomonas</taxon>
    </lineage>
</organism>
<gene>
    <name evidence="3" type="ORF">CYMTET_29887</name>
</gene>
<feature type="compositionally biased region" description="Gly residues" evidence="1">
    <location>
        <begin position="429"/>
        <end position="439"/>
    </location>
</feature>
<evidence type="ECO:0000259" key="2">
    <source>
        <dbReference type="PROSITE" id="PS51194"/>
    </source>
</evidence>
<evidence type="ECO:0000256" key="1">
    <source>
        <dbReference type="SAM" id="MobiDB-lite"/>
    </source>
</evidence>
<proteinExistence type="predicted"/>
<sequence>VMMAFTWLVMLATNTTMISITIVVTRHVIMGVTWQVVLSTNVAETSITIEDVGLVIDTARMKETRYDPVTRMVSLEDVPVPRACAKQRAGRAGRVRAGVCLHLMTRHTHDAVIRKFQSPEVRRVPLEQLVLRIKANKFAGNAAHVCRQLLDPPMKEAVERAVEHLTALGVLQQGVAEGGAQGAGRMGSHAPLPWGQEACPMGGEEGLTALGEHLAQFPVDAAIGKLIVLGALFGVVDESLTIAAALSLPSPFMCPMDKREEAQQKAMQFAEGFAAGSDHLAMLVAYAEFDARRGGLRYEYCRDNFLSVRGLQNMAALKRQLLEVLSDRGFVPAGLRAKQVELLGQRQGGVDGVRAALEAAGAYQRYPAMPRWVGDAPLPPPVKGGGEGLGKSEEDDAFENGIAPVLAKERREGEPSACQEKGSKEATGQGEGGGGGGGEAGNAPLLQALLCGALYPNVAKVVVAEKEEGGGKKRKRERADEKRDKIFVGASEEGPGKMKQSISRASAEHRQSIGRDGRASAGHRQQSIGRASAGHRQSIGRASAEHQQSIGRASADVSQQSIRGQFFRAATPTSFVLLNCIAMAT</sequence>
<comment type="caution">
    <text evidence="3">The sequence shown here is derived from an EMBL/GenBank/DDBJ whole genome shotgun (WGS) entry which is preliminary data.</text>
</comment>
<feature type="compositionally biased region" description="Polar residues" evidence="1">
    <location>
        <begin position="545"/>
        <end position="556"/>
    </location>
</feature>
<dbReference type="Gene3D" id="1.20.120.1080">
    <property type="match status" value="1"/>
</dbReference>
<keyword evidence="4" id="KW-1185">Reference proteome</keyword>
<protein>
    <recommendedName>
        <fullName evidence="2">Helicase C-terminal domain-containing protein</fullName>
    </recommendedName>
</protein>
<dbReference type="AlphaFoldDB" id="A0AAE0FK60"/>